<evidence type="ECO:0000256" key="2">
    <source>
        <dbReference type="ARBA" id="ARBA00022553"/>
    </source>
</evidence>
<keyword evidence="4" id="KW-0157">Chromophore</keyword>
<protein>
    <recommendedName>
        <fullName evidence="12">PAS domain-containing protein</fullName>
    </recommendedName>
</protein>
<evidence type="ECO:0000313" key="9">
    <source>
        <dbReference type="EMBL" id="PNR60425.1"/>
    </source>
</evidence>
<evidence type="ECO:0000256" key="3">
    <source>
        <dbReference type="ARBA" id="ARBA00022606"/>
    </source>
</evidence>
<dbReference type="AlphaFoldDB" id="A0A2K1L325"/>
<dbReference type="Proteomes" id="UP000006727">
    <property type="component" value="Chromosome 2"/>
</dbReference>
<gene>
    <name evidence="9" type="ORF">PHYPA_003218</name>
</gene>
<evidence type="ECO:0000256" key="5">
    <source>
        <dbReference type="ARBA" id="ARBA00023170"/>
    </source>
</evidence>
<name>A0A2K1L325_PHYPA</name>
<dbReference type="InterPro" id="IPR035965">
    <property type="entry name" value="PAS-like_dom_sf"/>
</dbReference>
<dbReference type="CDD" id="cd00130">
    <property type="entry name" value="PAS"/>
    <property type="match status" value="1"/>
</dbReference>
<dbReference type="GO" id="GO:0009881">
    <property type="term" value="F:photoreceptor activity"/>
    <property type="evidence" value="ECO:0007669"/>
    <property type="project" value="UniProtKB-KW"/>
</dbReference>
<dbReference type="PROSITE" id="PS50110">
    <property type="entry name" value="RESPONSE_REGULATORY"/>
    <property type="match status" value="1"/>
</dbReference>
<feature type="domain" description="PAS" evidence="8">
    <location>
        <begin position="70"/>
        <end position="113"/>
    </location>
</feature>
<dbReference type="EMBL" id="ABEU02000002">
    <property type="protein sequence ID" value="PNR60425.1"/>
    <property type="molecule type" value="Genomic_DNA"/>
</dbReference>
<evidence type="ECO:0000256" key="1">
    <source>
        <dbReference type="ARBA" id="ARBA00022543"/>
    </source>
</evidence>
<evidence type="ECO:0000313" key="11">
    <source>
        <dbReference type="Proteomes" id="UP000006727"/>
    </source>
</evidence>
<evidence type="ECO:0000256" key="4">
    <source>
        <dbReference type="ARBA" id="ARBA00022991"/>
    </source>
</evidence>
<dbReference type="GO" id="GO:0000160">
    <property type="term" value="P:phosphorelay signal transduction system"/>
    <property type="evidence" value="ECO:0007669"/>
    <property type="project" value="InterPro"/>
</dbReference>
<dbReference type="SUPFAM" id="SSF55785">
    <property type="entry name" value="PYP-like sensor domain (PAS domain)"/>
    <property type="match status" value="1"/>
</dbReference>
<reference evidence="9 11" key="1">
    <citation type="journal article" date="2008" name="Science">
        <title>The Physcomitrella genome reveals evolutionary insights into the conquest of land by plants.</title>
        <authorList>
            <person name="Rensing S."/>
            <person name="Lang D."/>
            <person name="Zimmer A."/>
            <person name="Terry A."/>
            <person name="Salamov A."/>
            <person name="Shapiro H."/>
            <person name="Nishiyama T."/>
            <person name="Perroud P.-F."/>
            <person name="Lindquist E."/>
            <person name="Kamisugi Y."/>
            <person name="Tanahashi T."/>
            <person name="Sakakibara K."/>
            <person name="Fujita T."/>
            <person name="Oishi K."/>
            <person name="Shin-I T."/>
            <person name="Kuroki Y."/>
            <person name="Toyoda A."/>
            <person name="Suzuki Y."/>
            <person name="Hashimoto A."/>
            <person name="Yamaguchi K."/>
            <person name="Sugano A."/>
            <person name="Kohara Y."/>
            <person name="Fujiyama A."/>
            <person name="Anterola A."/>
            <person name="Aoki S."/>
            <person name="Ashton N."/>
            <person name="Barbazuk W.B."/>
            <person name="Barker E."/>
            <person name="Bennetzen J."/>
            <person name="Bezanilla M."/>
            <person name="Blankenship R."/>
            <person name="Cho S.H."/>
            <person name="Dutcher S."/>
            <person name="Estelle M."/>
            <person name="Fawcett J.A."/>
            <person name="Gundlach H."/>
            <person name="Hanada K."/>
            <person name="Heyl A."/>
            <person name="Hicks K.A."/>
            <person name="Hugh J."/>
            <person name="Lohr M."/>
            <person name="Mayer K."/>
            <person name="Melkozernov A."/>
            <person name="Murata T."/>
            <person name="Nelson D."/>
            <person name="Pils B."/>
            <person name="Prigge M."/>
            <person name="Reiss B."/>
            <person name="Renner T."/>
            <person name="Rombauts S."/>
            <person name="Rushton P."/>
            <person name="Sanderfoot A."/>
            <person name="Schween G."/>
            <person name="Shiu S.-H."/>
            <person name="Stueber K."/>
            <person name="Theodoulou F.L."/>
            <person name="Tu H."/>
            <person name="Van de Peer Y."/>
            <person name="Verrier P.J."/>
            <person name="Waters E."/>
            <person name="Wood A."/>
            <person name="Yang L."/>
            <person name="Cove D."/>
            <person name="Cuming A."/>
            <person name="Hasebe M."/>
            <person name="Lucas S."/>
            <person name="Mishler D.B."/>
            <person name="Reski R."/>
            <person name="Grigoriev I."/>
            <person name="Quatrano R.S."/>
            <person name="Boore J.L."/>
        </authorList>
    </citation>
    <scope>NUCLEOTIDE SEQUENCE [LARGE SCALE GENOMIC DNA]</scope>
    <source>
        <strain evidence="10 11">cv. Gransden 2004</strain>
    </source>
</reference>
<proteinExistence type="predicted"/>
<dbReference type="EnsemblPlants" id="Pp3c2_26250V3.2">
    <property type="protein sequence ID" value="Pp3c2_26250V3.2"/>
    <property type="gene ID" value="Pp3c2_26250"/>
</dbReference>
<dbReference type="InterPro" id="IPR000014">
    <property type="entry name" value="PAS"/>
</dbReference>
<dbReference type="Pfam" id="PF00989">
    <property type="entry name" value="PAS"/>
    <property type="match status" value="1"/>
</dbReference>
<keyword evidence="2" id="KW-0597">Phosphoprotein</keyword>
<reference evidence="10" key="3">
    <citation type="submission" date="2020-12" db="UniProtKB">
        <authorList>
            <consortium name="EnsemblPlants"/>
        </authorList>
    </citation>
    <scope>IDENTIFICATION</scope>
</reference>
<comment type="caution">
    <text evidence="6">Lacks conserved residue(s) required for the propagation of feature annotation.</text>
</comment>
<dbReference type="Gramene" id="Pp3c2_26250V3.1">
    <property type="protein sequence ID" value="Pp3c2_26250V3.1"/>
    <property type="gene ID" value="Pp3c2_26250"/>
</dbReference>
<evidence type="ECO:0000313" key="10">
    <source>
        <dbReference type="EnsemblPlants" id="Pp3c2_26250V3.1"/>
    </source>
</evidence>
<dbReference type="PROSITE" id="PS50112">
    <property type="entry name" value="PAS"/>
    <property type="match status" value="1"/>
</dbReference>
<keyword evidence="1" id="KW-0600">Photoreceptor protein</keyword>
<reference evidence="9 11" key="2">
    <citation type="journal article" date="2018" name="Plant J.">
        <title>The Physcomitrella patens chromosome-scale assembly reveals moss genome structure and evolution.</title>
        <authorList>
            <person name="Lang D."/>
            <person name="Ullrich K.K."/>
            <person name="Murat F."/>
            <person name="Fuchs J."/>
            <person name="Jenkins J."/>
            <person name="Haas F.B."/>
            <person name="Piednoel M."/>
            <person name="Gundlach H."/>
            <person name="Van Bel M."/>
            <person name="Meyberg R."/>
            <person name="Vives C."/>
            <person name="Morata J."/>
            <person name="Symeonidi A."/>
            <person name="Hiss M."/>
            <person name="Muchero W."/>
            <person name="Kamisugi Y."/>
            <person name="Saleh O."/>
            <person name="Blanc G."/>
            <person name="Decker E.L."/>
            <person name="van Gessel N."/>
            <person name="Grimwood J."/>
            <person name="Hayes R.D."/>
            <person name="Graham S.W."/>
            <person name="Gunter L.E."/>
            <person name="McDaniel S.F."/>
            <person name="Hoernstein S.N.W."/>
            <person name="Larsson A."/>
            <person name="Li F.W."/>
            <person name="Perroud P.F."/>
            <person name="Phillips J."/>
            <person name="Ranjan P."/>
            <person name="Rokshar D.S."/>
            <person name="Rothfels C.J."/>
            <person name="Schneider L."/>
            <person name="Shu S."/>
            <person name="Stevenson D.W."/>
            <person name="Thummler F."/>
            <person name="Tillich M."/>
            <person name="Villarreal Aguilar J.C."/>
            <person name="Widiez T."/>
            <person name="Wong G.K."/>
            <person name="Wymore A."/>
            <person name="Zhang Y."/>
            <person name="Zimmer A.D."/>
            <person name="Quatrano R.S."/>
            <person name="Mayer K.F.X."/>
            <person name="Goodstein D."/>
            <person name="Casacuberta J.M."/>
            <person name="Vandepoele K."/>
            <person name="Reski R."/>
            <person name="Cuming A.C."/>
            <person name="Tuskan G.A."/>
            <person name="Maumus F."/>
            <person name="Salse J."/>
            <person name="Schmutz J."/>
            <person name="Rensing S.A."/>
        </authorList>
    </citation>
    <scope>NUCLEOTIDE SEQUENCE [LARGE SCALE GENOMIC DNA]</scope>
    <source>
        <strain evidence="10 11">cv. Gransden 2004</strain>
    </source>
</reference>
<keyword evidence="3" id="KW-0716">Sensory transduction</keyword>
<dbReference type="PaxDb" id="3218-PP1S22_432V6.1"/>
<dbReference type="EnsemblPlants" id="Pp3c2_26250V3.1">
    <property type="protein sequence ID" value="Pp3c2_26250V3.1"/>
    <property type="gene ID" value="Pp3c2_26250"/>
</dbReference>
<dbReference type="Gene3D" id="3.30.450.20">
    <property type="entry name" value="PAS domain"/>
    <property type="match status" value="1"/>
</dbReference>
<dbReference type="InParanoid" id="A0A2K1L325"/>
<dbReference type="PANTHER" id="PTHR44591">
    <property type="entry name" value="STRESS RESPONSE REGULATOR PROTEIN 1"/>
    <property type="match status" value="1"/>
</dbReference>
<dbReference type="Gene3D" id="3.40.50.2300">
    <property type="match status" value="1"/>
</dbReference>
<evidence type="ECO:0000259" key="7">
    <source>
        <dbReference type="PROSITE" id="PS50110"/>
    </source>
</evidence>
<dbReference type="PANTHER" id="PTHR44591:SF3">
    <property type="entry name" value="RESPONSE REGULATORY DOMAIN-CONTAINING PROTEIN"/>
    <property type="match status" value="1"/>
</dbReference>
<evidence type="ECO:0008006" key="12">
    <source>
        <dbReference type="Google" id="ProtNLM"/>
    </source>
</evidence>
<dbReference type="GO" id="GO:0006355">
    <property type="term" value="P:regulation of DNA-templated transcription"/>
    <property type="evidence" value="ECO:0007669"/>
    <property type="project" value="InterPro"/>
</dbReference>
<dbReference type="InterPro" id="IPR050595">
    <property type="entry name" value="Bact_response_regulator"/>
</dbReference>
<dbReference type="InterPro" id="IPR001789">
    <property type="entry name" value="Sig_transdc_resp-reg_receiver"/>
</dbReference>
<evidence type="ECO:0000259" key="8">
    <source>
        <dbReference type="PROSITE" id="PS50112"/>
    </source>
</evidence>
<evidence type="ECO:0000256" key="6">
    <source>
        <dbReference type="PROSITE-ProRule" id="PRU00169"/>
    </source>
</evidence>
<organism evidence="9">
    <name type="scientific">Physcomitrium patens</name>
    <name type="common">Spreading-leaved earth moss</name>
    <name type="synonym">Physcomitrella patens</name>
    <dbReference type="NCBI Taxonomy" id="3218"/>
    <lineage>
        <taxon>Eukaryota</taxon>
        <taxon>Viridiplantae</taxon>
        <taxon>Streptophyta</taxon>
        <taxon>Embryophyta</taxon>
        <taxon>Bryophyta</taxon>
        <taxon>Bryophytina</taxon>
        <taxon>Bryopsida</taxon>
        <taxon>Funariidae</taxon>
        <taxon>Funariales</taxon>
        <taxon>Funariaceae</taxon>
        <taxon>Physcomitrium</taxon>
    </lineage>
</organism>
<dbReference type="SUPFAM" id="SSF52172">
    <property type="entry name" value="CheY-like"/>
    <property type="match status" value="1"/>
</dbReference>
<dbReference type="InterPro" id="IPR013767">
    <property type="entry name" value="PAS_fold"/>
</dbReference>
<dbReference type="Gramene" id="Pp3c2_26250V3.2">
    <property type="protein sequence ID" value="Pp3c2_26250V3.2"/>
    <property type="gene ID" value="Pp3c2_26250"/>
</dbReference>
<sequence>MFLESGYERVGASRSISGGVFPTMDSPRCNSAGEEDHQRAAVEFVMELAGKHTTLVSEKIERCHSLVYADQIPVPMFNVDFNLRCLLWNKRAADLTGWPESEIFAMPRFHDVLFSSGSSYPKGLMKDVLKVVLDGHTTSQEVWDLKTKWGEQIKVLVVASPRMDAKGVVSGAICVIMPYGASAAKGSDYEADCNLEHIDEVTNLDLEDDELNNECGSPPGGEYRFLTVLEKPLSPYLNRGERSEEMFAAQKSFFSDEARMQSEEEGTSACCQGWCNSNQGSPVELDPRGRKSLTLMPERCGFDVSCACDGTEALWRLERSMHDSQGFSVIFISLSLARSENYDLVREIRSMQLSDPESNCLTTPALIVAVVNLDRWDVSIKENLKQRDVEAGVDSIMTFPSRIQQLRDTLTTLGVATDDYSNKSLHAAFDSWNNSMVLAR</sequence>
<dbReference type="InterPro" id="IPR011006">
    <property type="entry name" value="CheY-like_superfamily"/>
</dbReference>
<feature type="domain" description="Response regulatory" evidence="7">
    <location>
        <begin position="279"/>
        <end position="414"/>
    </location>
</feature>
<keyword evidence="11" id="KW-1185">Reference proteome</keyword>
<accession>A0A2K1L325</accession>
<keyword evidence="5" id="KW-0675">Receptor</keyword>